<dbReference type="CDD" id="cd14072">
    <property type="entry name" value="STKc_MARK"/>
    <property type="match status" value="1"/>
</dbReference>
<feature type="compositionally biased region" description="Basic and acidic residues" evidence="29">
    <location>
        <begin position="11"/>
        <end position="27"/>
    </location>
</feature>
<comment type="function">
    <text evidence="24">Serine/threonine-protein kinase. Involved in cell polarity and microtubule dynamics regulation. Phosphorylates DCX, MAP2 and MAP4. Phosphorylates the microtubule-associated protein MAPT/TAU. Involved in cell polarity by phosphorylating the microtubule-associated proteins MAP2, MAP4 and MAPT/TAU at KXGS motifs, causing detachment from microtubules, and their disassembly. Involved in the regulation of neuronal migration through its dual activities in regulating cellular polarity and microtubule dynamics, possibly by phosphorylating and regulating DCX. Also acts as a positive regulator of the Wnt signaling pathway, probably by mediating phosphorylation of dishevelled proteins (DVL1, DVL2 and/or DVL3).</text>
</comment>
<dbReference type="SMART" id="SM00165">
    <property type="entry name" value="UBA"/>
    <property type="match status" value="1"/>
</dbReference>
<dbReference type="InterPro" id="IPR008271">
    <property type="entry name" value="Ser/Thr_kinase_AS"/>
</dbReference>
<evidence type="ECO:0000256" key="9">
    <source>
        <dbReference type="ARBA" id="ARBA00022553"/>
    </source>
</evidence>
<name>K9IMN2_DESRO</name>
<comment type="catalytic activity">
    <reaction evidence="23">
        <text>L-threonyl-[tau protein] + ATP = O-phospho-L-threonyl-[tau protein] + ADP + H(+)</text>
        <dbReference type="Rhea" id="RHEA:53904"/>
        <dbReference type="Rhea" id="RHEA-COMP:13703"/>
        <dbReference type="Rhea" id="RHEA-COMP:13704"/>
        <dbReference type="ChEBI" id="CHEBI:15378"/>
        <dbReference type="ChEBI" id="CHEBI:30013"/>
        <dbReference type="ChEBI" id="CHEBI:30616"/>
        <dbReference type="ChEBI" id="CHEBI:61977"/>
        <dbReference type="ChEBI" id="CHEBI:456216"/>
        <dbReference type="EC" id="2.7.11.26"/>
    </reaction>
</comment>
<protein>
    <recommendedName>
        <fullName evidence="26">Serine/threonine-protein kinase MARK1</fullName>
        <ecNumber evidence="6">2.7.11.1</ecNumber>
        <ecNumber evidence="5">2.7.11.26</ecNumber>
    </recommendedName>
    <alternativeName>
        <fullName evidence="27">MAP/microtubule affinity-regulating kinase 1</fullName>
    </alternativeName>
</protein>
<feature type="region of interest" description="Disordered" evidence="29">
    <location>
        <begin position="492"/>
        <end position="652"/>
    </location>
</feature>
<comment type="similarity">
    <text evidence="4">Belongs to the protein kinase superfamily. CAMK Ser/Thr protein kinase family. SNF1 subfamily.</text>
</comment>
<keyword evidence="13 28" id="KW-0547">Nucleotide-binding</keyword>
<evidence type="ECO:0000256" key="19">
    <source>
        <dbReference type="ARBA" id="ARBA00023273"/>
    </source>
</evidence>
<evidence type="ECO:0000256" key="12">
    <source>
        <dbReference type="ARBA" id="ARBA00022723"/>
    </source>
</evidence>
<feature type="compositionally biased region" description="Low complexity" evidence="29">
    <location>
        <begin position="538"/>
        <end position="552"/>
    </location>
</feature>
<feature type="compositionally biased region" description="Polar residues" evidence="29">
    <location>
        <begin position="415"/>
        <end position="426"/>
    </location>
</feature>
<evidence type="ECO:0000256" key="15">
    <source>
        <dbReference type="ARBA" id="ARBA00022840"/>
    </source>
</evidence>
<feature type="domain" description="Protein kinase" evidence="30">
    <location>
        <begin position="60"/>
        <end position="311"/>
    </location>
</feature>
<dbReference type="AlphaFoldDB" id="K9IMN2"/>
<evidence type="ECO:0000256" key="26">
    <source>
        <dbReference type="ARBA" id="ARBA00070361"/>
    </source>
</evidence>
<evidence type="ECO:0000256" key="20">
    <source>
        <dbReference type="ARBA" id="ARBA00047899"/>
    </source>
</evidence>
<dbReference type="GO" id="GO:0030425">
    <property type="term" value="C:dendrite"/>
    <property type="evidence" value="ECO:0007669"/>
    <property type="project" value="UniProtKB-SubCell"/>
</dbReference>
<evidence type="ECO:0000256" key="22">
    <source>
        <dbReference type="ARBA" id="ARBA00048679"/>
    </source>
</evidence>
<dbReference type="PANTHER" id="PTHR24346">
    <property type="entry name" value="MAP/MICROTUBULE AFFINITY-REGULATING KINASE"/>
    <property type="match status" value="1"/>
</dbReference>
<dbReference type="GO" id="GO:0008289">
    <property type="term" value="F:lipid binding"/>
    <property type="evidence" value="ECO:0007669"/>
    <property type="project" value="UniProtKB-KW"/>
</dbReference>
<feature type="region of interest" description="Disordered" evidence="29">
    <location>
        <begin position="378"/>
        <end position="443"/>
    </location>
</feature>
<keyword evidence="16" id="KW-0460">Magnesium</keyword>
<evidence type="ECO:0000256" key="3">
    <source>
        <dbReference type="ARBA" id="ARBA00004279"/>
    </source>
</evidence>
<keyword evidence="15 28" id="KW-0067">ATP-binding</keyword>
<keyword evidence="17" id="KW-0446">Lipid-binding</keyword>
<dbReference type="SUPFAM" id="SSF56112">
    <property type="entry name" value="Protein kinase-like (PK-like)"/>
    <property type="match status" value="1"/>
</dbReference>
<evidence type="ECO:0000256" key="18">
    <source>
        <dbReference type="ARBA" id="ARBA00023212"/>
    </source>
</evidence>
<evidence type="ECO:0000313" key="33">
    <source>
        <dbReference type="EMBL" id="JAA48928.1"/>
    </source>
</evidence>
<feature type="compositionally biased region" description="Basic and acidic residues" evidence="29">
    <location>
        <begin position="399"/>
        <end position="411"/>
    </location>
</feature>
<dbReference type="Gene3D" id="3.30.310.80">
    <property type="entry name" value="Kinase associated domain 1, KA1"/>
    <property type="match status" value="1"/>
</dbReference>
<feature type="region of interest" description="Disordered" evidence="29">
    <location>
        <begin position="1"/>
        <end position="41"/>
    </location>
</feature>
<evidence type="ECO:0000256" key="28">
    <source>
        <dbReference type="PROSITE-ProRule" id="PRU10141"/>
    </source>
</evidence>
<evidence type="ECO:0000259" key="32">
    <source>
        <dbReference type="PROSITE" id="PS50032"/>
    </source>
</evidence>
<evidence type="ECO:0000256" key="10">
    <source>
        <dbReference type="ARBA" id="ARBA00022679"/>
    </source>
</evidence>
<evidence type="ECO:0000256" key="16">
    <source>
        <dbReference type="ARBA" id="ARBA00022842"/>
    </source>
</evidence>
<dbReference type="GO" id="GO:0035556">
    <property type="term" value="P:intracellular signal transduction"/>
    <property type="evidence" value="ECO:0007669"/>
    <property type="project" value="TreeGrafter"/>
</dbReference>
<dbReference type="EC" id="2.7.11.26" evidence="5"/>
<dbReference type="InterPro" id="IPR049508">
    <property type="entry name" value="MARK1-4_cat"/>
</dbReference>
<evidence type="ECO:0000256" key="5">
    <source>
        <dbReference type="ARBA" id="ARBA00012407"/>
    </source>
</evidence>
<dbReference type="InterPro" id="IPR011009">
    <property type="entry name" value="Kinase-like_dom_sf"/>
</dbReference>
<dbReference type="PROSITE" id="PS50030">
    <property type="entry name" value="UBA"/>
    <property type="match status" value="1"/>
</dbReference>
<evidence type="ECO:0000256" key="21">
    <source>
        <dbReference type="ARBA" id="ARBA00048291"/>
    </source>
</evidence>
<feature type="binding site" evidence="28">
    <location>
        <position position="89"/>
    </location>
    <ligand>
        <name>ATP</name>
        <dbReference type="ChEBI" id="CHEBI:30616"/>
    </ligand>
</feature>
<comment type="subunit">
    <text evidence="25">Interacts with MAPT/TAU.</text>
</comment>
<feature type="compositionally biased region" description="Basic and acidic residues" evidence="29">
    <location>
        <begin position="614"/>
        <end position="629"/>
    </location>
</feature>
<dbReference type="SMART" id="SM00220">
    <property type="entry name" value="S_TKc"/>
    <property type="match status" value="1"/>
</dbReference>
<dbReference type="SUPFAM" id="SSF103243">
    <property type="entry name" value="KA1-like"/>
    <property type="match status" value="1"/>
</dbReference>
<dbReference type="EMBL" id="GABZ01004597">
    <property type="protein sequence ID" value="JAA48928.1"/>
    <property type="molecule type" value="mRNA"/>
</dbReference>
<keyword evidence="7" id="KW-0963">Cytoplasm</keyword>
<keyword evidence="11" id="KW-0879">Wnt signaling pathway</keyword>
<dbReference type="FunFam" id="1.10.8.10:FF:000011">
    <property type="entry name" value="Non-specific serine/threonine protein kinase"/>
    <property type="match status" value="1"/>
</dbReference>
<feature type="domain" description="UBA" evidence="31">
    <location>
        <begin position="329"/>
        <end position="370"/>
    </location>
</feature>
<dbReference type="PROSITE" id="PS50011">
    <property type="entry name" value="PROTEIN_KINASE_DOM"/>
    <property type="match status" value="1"/>
</dbReference>
<comment type="catalytic activity">
    <reaction evidence="22">
        <text>L-seryl-[protein] + ATP = O-phospho-L-seryl-[protein] + ADP + H(+)</text>
        <dbReference type="Rhea" id="RHEA:17989"/>
        <dbReference type="Rhea" id="RHEA-COMP:9863"/>
        <dbReference type="Rhea" id="RHEA-COMP:11604"/>
        <dbReference type="ChEBI" id="CHEBI:15378"/>
        <dbReference type="ChEBI" id="CHEBI:29999"/>
        <dbReference type="ChEBI" id="CHEBI:30616"/>
        <dbReference type="ChEBI" id="CHEBI:83421"/>
        <dbReference type="ChEBI" id="CHEBI:456216"/>
        <dbReference type="EC" id="2.7.11.1"/>
    </reaction>
</comment>
<feature type="domain" description="KA1" evidence="32">
    <location>
        <begin position="699"/>
        <end position="748"/>
    </location>
</feature>
<dbReference type="GO" id="GO:0046872">
    <property type="term" value="F:metal ion binding"/>
    <property type="evidence" value="ECO:0007669"/>
    <property type="project" value="UniProtKB-KW"/>
</dbReference>
<organism evidence="33">
    <name type="scientific">Desmodus rotundus</name>
    <name type="common">Vampire bat</name>
    <dbReference type="NCBI Taxonomy" id="9430"/>
    <lineage>
        <taxon>Eukaryota</taxon>
        <taxon>Metazoa</taxon>
        <taxon>Chordata</taxon>
        <taxon>Craniata</taxon>
        <taxon>Vertebrata</taxon>
        <taxon>Euteleostomi</taxon>
        <taxon>Mammalia</taxon>
        <taxon>Eutheria</taxon>
        <taxon>Laurasiatheria</taxon>
        <taxon>Chiroptera</taxon>
        <taxon>Yangochiroptera</taxon>
        <taxon>Phyllostomidae</taxon>
        <taxon>Desmodontinae</taxon>
        <taxon>Desmodus</taxon>
    </lineage>
</organism>
<dbReference type="GO" id="GO:0005524">
    <property type="term" value="F:ATP binding"/>
    <property type="evidence" value="ECO:0007669"/>
    <property type="project" value="UniProtKB-UniRule"/>
</dbReference>
<evidence type="ECO:0000259" key="30">
    <source>
        <dbReference type="PROSITE" id="PS50011"/>
    </source>
</evidence>
<evidence type="ECO:0000256" key="29">
    <source>
        <dbReference type="SAM" id="MobiDB-lite"/>
    </source>
</evidence>
<dbReference type="GO" id="GO:0005737">
    <property type="term" value="C:cytoplasm"/>
    <property type="evidence" value="ECO:0007669"/>
    <property type="project" value="TreeGrafter"/>
</dbReference>
<dbReference type="InterPro" id="IPR000719">
    <property type="entry name" value="Prot_kinase_dom"/>
</dbReference>
<evidence type="ECO:0000256" key="27">
    <source>
        <dbReference type="ARBA" id="ARBA00083986"/>
    </source>
</evidence>
<dbReference type="CDD" id="cd14405">
    <property type="entry name" value="UBA_MARK1"/>
    <property type="match status" value="1"/>
</dbReference>
<evidence type="ECO:0000256" key="24">
    <source>
        <dbReference type="ARBA" id="ARBA00056999"/>
    </source>
</evidence>
<evidence type="ECO:0000256" key="6">
    <source>
        <dbReference type="ARBA" id="ARBA00012513"/>
    </source>
</evidence>
<dbReference type="Gene3D" id="1.10.510.10">
    <property type="entry name" value="Transferase(Phosphotransferase) domain 1"/>
    <property type="match status" value="1"/>
</dbReference>
<keyword evidence="8" id="KW-0723">Serine/threonine-protein kinase</keyword>
<dbReference type="PROSITE" id="PS50032">
    <property type="entry name" value="KA1"/>
    <property type="match status" value="1"/>
</dbReference>
<evidence type="ECO:0000256" key="11">
    <source>
        <dbReference type="ARBA" id="ARBA00022687"/>
    </source>
</evidence>
<evidence type="ECO:0000259" key="31">
    <source>
        <dbReference type="PROSITE" id="PS50030"/>
    </source>
</evidence>
<dbReference type="Gene3D" id="1.10.8.10">
    <property type="entry name" value="DNA helicase RuvA subunit, C-terminal domain"/>
    <property type="match status" value="1"/>
</dbReference>
<keyword evidence="14 33" id="KW-0418">Kinase</keyword>
<dbReference type="InterPro" id="IPR015940">
    <property type="entry name" value="UBA"/>
</dbReference>
<keyword evidence="12" id="KW-0479">Metal-binding</keyword>
<keyword evidence="19" id="KW-0966">Cell projection</keyword>
<dbReference type="InterPro" id="IPR001772">
    <property type="entry name" value="KA1_dom"/>
</dbReference>
<dbReference type="FunFam" id="3.30.310.80:FF:000001">
    <property type="entry name" value="Non-specific serine/threonine protein kinase"/>
    <property type="match status" value="1"/>
</dbReference>
<dbReference type="EC" id="2.7.11.1" evidence="6"/>
<dbReference type="FunFam" id="1.10.510.10:FF:001032">
    <property type="entry name" value="KP78b, isoform A"/>
    <property type="match status" value="1"/>
</dbReference>
<feature type="compositionally biased region" description="Polar residues" evidence="29">
    <location>
        <begin position="600"/>
        <end position="610"/>
    </location>
</feature>
<evidence type="ECO:0000256" key="14">
    <source>
        <dbReference type="ARBA" id="ARBA00022777"/>
    </source>
</evidence>
<dbReference type="Pfam" id="PF00069">
    <property type="entry name" value="Pkinase"/>
    <property type="match status" value="1"/>
</dbReference>
<evidence type="ECO:0000256" key="25">
    <source>
        <dbReference type="ARBA" id="ARBA00061989"/>
    </source>
</evidence>
<evidence type="ECO:0000256" key="4">
    <source>
        <dbReference type="ARBA" id="ARBA00006234"/>
    </source>
</evidence>
<dbReference type="PROSITE" id="PS00107">
    <property type="entry name" value="PROTEIN_KINASE_ATP"/>
    <property type="match status" value="1"/>
</dbReference>
<reference evidence="33" key="1">
    <citation type="submission" date="2012-11" db="EMBL/GenBank/DDBJ databases">
        <title>The Vampirome: Transcriptome and Proteome Analysis of the Submandibular and Accessory Glands of the Vampire Bat and Vector of Human Rabies, Desmodus rotundus.</title>
        <authorList>
            <person name="Francischetti I.M.B."/>
            <person name="Assumpcao T.C.F."/>
            <person name="Ma D."/>
            <person name="Vicente E.C."/>
            <person name="Ribeiro J.M.C."/>
        </authorList>
    </citation>
    <scope>NUCLEOTIDE SEQUENCE</scope>
    <source>
        <tissue evidence="33">Salivary gland</tissue>
    </source>
</reference>
<keyword evidence="10" id="KW-0808">Transferase</keyword>
<dbReference type="Gene3D" id="3.30.200.20">
    <property type="entry name" value="Phosphorylase Kinase, domain 1"/>
    <property type="match status" value="1"/>
</dbReference>
<evidence type="ECO:0000256" key="1">
    <source>
        <dbReference type="ARBA" id="ARBA00001946"/>
    </source>
</evidence>
<feature type="compositionally biased region" description="Basic and acidic residues" evidence="29">
    <location>
        <begin position="636"/>
        <end position="650"/>
    </location>
</feature>
<dbReference type="FunFam" id="3.30.200.20:FF:000003">
    <property type="entry name" value="Non-specific serine/threonine protein kinase"/>
    <property type="match status" value="1"/>
</dbReference>
<keyword evidence="18" id="KW-0206">Cytoskeleton</keyword>
<evidence type="ECO:0000256" key="7">
    <source>
        <dbReference type="ARBA" id="ARBA00022490"/>
    </source>
</evidence>
<feature type="compositionally biased region" description="Polar residues" evidence="29">
    <location>
        <begin position="389"/>
        <end position="398"/>
    </location>
</feature>
<feature type="compositionally biased region" description="Polar residues" evidence="29">
    <location>
        <begin position="32"/>
        <end position="41"/>
    </location>
</feature>
<dbReference type="GO" id="GO:0016055">
    <property type="term" value="P:Wnt signaling pathway"/>
    <property type="evidence" value="ECO:0007669"/>
    <property type="project" value="UniProtKB-KW"/>
</dbReference>
<dbReference type="PANTHER" id="PTHR24346:SF21">
    <property type="entry name" value="SERINE_THREONINE-PROTEIN KINASE MARK1"/>
    <property type="match status" value="1"/>
</dbReference>
<accession>K9IMN2</accession>
<dbReference type="Pfam" id="PF00627">
    <property type="entry name" value="UBA"/>
    <property type="match status" value="1"/>
</dbReference>
<comment type="catalytic activity">
    <reaction evidence="21">
        <text>L-seryl-[tau protein] + ATP = O-phospho-L-seryl-[tau protein] + ADP + H(+)</text>
        <dbReference type="Rhea" id="RHEA:12801"/>
        <dbReference type="Rhea" id="RHEA-COMP:13701"/>
        <dbReference type="Rhea" id="RHEA-COMP:13702"/>
        <dbReference type="ChEBI" id="CHEBI:15378"/>
        <dbReference type="ChEBI" id="CHEBI:29999"/>
        <dbReference type="ChEBI" id="CHEBI:30616"/>
        <dbReference type="ChEBI" id="CHEBI:83421"/>
        <dbReference type="ChEBI" id="CHEBI:456216"/>
        <dbReference type="EC" id="2.7.11.26"/>
    </reaction>
</comment>
<dbReference type="GO" id="GO:0106310">
    <property type="term" value="F:protein serine kinase activity"/>
    <property type="evidence" value="ECO:0007669"/>
    <property type="project" value="RHEA"/>
</dbReference>
<evidence type="ECO:0000256" key="23">
    <source>
        <dbReference type="ARBA" id="ARBA00048878"/>
    </source>
</evidence>
<evidence type="ECO:0000256" key="13">
    <source>
        <dbReference type="ARBA" id="ARBA00022741"/>
    </source>
</evidence>
<proteinExistence type="evidence at transcript level"/>
<dbReference type="PROSITE" id="PS00108">
    <property type="entry name" value="PROTEIN_KINASE_ST"/>
    <property type="match status" value="1"/>
</dbReference>
<keyword evidence="9" id="KW-0597">Phosphoprotein</keyword>
<dbReference type="InterPro" id="IPR028375">
    <property type="entry name" value="KA1/Ssp2_C"/>
</dbReference>
<comment type="catalytic activity">
    <reaction evidence="20">
        <text>L-threonyl-[protein] + ATP = O-phospho-L-threonyl-[protein] + ADP + H(+)</text>
        <dbReference type="Rhea" id="RHEA:46608"/>
        <dbReference type="Rhea" id="RHEA-COMP:11060"/>
        <dbReference type="Rhea" id="RHEA-COMP:11605"/>
        <dbReference type="ChEBI" id="CHEBI:15378"/>
        <dbReference type="ChEBI" id="CHEBI:30013"/>
        <dbReference type="ChEBI" id="CHEBI:30616"/>
        <dbReference type="ChEBI" id="CHEBI:61977"/>
        <dbReference type="ChEBI" id="CHEBI:456216"/>
        <dbReference type="EC" id="2.7.11.1"/>
    </reaction>
</comment>
<evidence type="ECO:0000256" key="2">
    <source>
        <dbReference type="ARBA" id="ARBA00004245"/>
    </source>
</evidence>
<dbReference type="CDD" id="cd12196">
    <property type="entry name" value="MARK1-3_C"/>
    <property type="match status" value="1"/>
</dbReference>
<dbReference type="Pfam" id="PF02149">
    <property type="entry name" value="KA1"/>
    <property type="match status" value="1"/>
</dbReference>
<sequence>MSARTPLPTVNERDTENHTSVDGHTEPHVQPPKSSSRQNFPRCRNSITSAADEQPHVGNYRLQKTIGKGNFAKVKLARHVLTGREVAVKIIDKTQLNPTSLQKLFREVRIMKILNHPNIVKLFEVIETEKTLYLVMEYASGGEVFDYLVAHGRMKEKEARAKFRQIVSAVQYCHQKCIVHRDLKAENLLLDADMNIKIADFGFSNEFTVGNKLDTFCGSPPYAAPELFQGKKYDGPEVDVWSLGVILYTLVSGSLPFDGQNLKELRERVLRGKYRIPFYMSTDCENLLKKLLVLNPIKRGSLEQIMKDRWMNVGHEEEELKPYSEPEPDFNDTKRIDVMVTMGFARDEINDALINQKYDEVMATYILLGRKPPEFEGAGPSIPPAVSYTKRSQANSVESDQKEEWDKDVTVRKLGSTTVGSKSEMTASPLVGPERKKSSAIPSNNVYAGGSMARRNTYVCERTTDRYAALQNGKDSSLTEMSASSISSAGSAVASGVPSARPRHQKSMSASGHPIKVTLPTIKDGSEAYRPGATQRVPAASPSAHSISASTPDRTRFPRGSSSRSTFHGEQLRERRSAAYAGPPASPSHETGAFAHARRGTSTGIISKITSRFVRRDPSEGEASGRTDTSRSTSGEPKERDKEEGKDAKPRSLRFTWSMKTTSSMDPNDMMREIRKVLDANNCDYEQKERFLLFCVHGDARQDSLVQWEMEVCKLPRLSLNGVRFKRISGTSIAFKNIASKIANELKL</sequence>
<comment type="cofactor">
    <cofactor evidence="1">
        <name>Mg(2+)</name>
        <dbReference type="ChEBI" id="CHEBI:18420"/>
    </cofactor>
</comment>
<dbReference type="InterPro" id="IPR017441">
    <property type="entry name" value="Protein_kinase_ATP_BS"/>
</dbReference>
<dbReference type="GO" id="GO:0050321">
    <property type="term" value="F:tau-protein kinase activity"/>
    <property type="evidence" value="ECO:0007669"/>
    <property type="project" value="UniProtKB-EC"/>
</dbReference>
<evidence type="ECO:0000256" key="8">
    <source>
        <dbReference type="ARBA" id="ARBA00022527"/>
    </source>
</evidence>
<evidence type="ECO:0000256" key="17">
    <source>
        <dbReference type="ARBA" id="ARBA00023121"/>
    </source>
</evidence>
<comment type="subcellular location">
    <subcellularLocation>
        <location evidence="3">Cell projection</location>
        <location evidence="3">Dendrite</location>
    </subcellularLocation>
    <subcellularLocation>
        <location evidence="2">Cytoplasm</location>
        <location evidence="2">Cytoskeleton</location>
    </subcellularLocation>
</comment>
<dbReference type="GO" id="GO:0005856">
    <property type="term" value="C:cytoskeleton"/>
    <property type="evidence" value="ECO:0007669"/>
    <property type="project" value="UniProtKB-SubCell"/>
</dbReference>